<dbReference type="RefSeq" id="WP_078254806.1">
    <property type="nucleotide sequence ID" value="NZ_MUYU01000026.1"/>
</dbReference>
<dbReference type="Proteomes" id="UP000189800">
    <property type="component" value="Unassembled WGS sequence"/>
</dbReference>
<dbReference type="STRING" id="470453.B0680_09220"/>
<comment type="caution">
    <text evidence="2">The sequence shown here is derived from an EMBL/GenBank/DDBJ whole genome shotgun (WGS) entry which is preliminary data.</text>
</comment>
<reference evidence="2 3" key="1">
    <citation type="submission" date="2017-02" db="EMBL/GenBank/DDBJ databases">
        <title>Draft genome sequence of Moraxella pluranimalium CCUG 54913T type strain.</title>
        <authorList>
            <person name="Salva-Serra F."/>
            <person name="Engstrom-Jakobsson H."/>
            <person name="Thorell K."/>
            <person name="Jaen-Luchoro D."/>
            <person name="Gonzales-Siles L."/>
            <person name="Karlsson R."/>
            <person name="Yazdan S."/>
            <person name="Boulund F."/>
            <person name="Johnning A."/>
            <person name="Engstrand L."/>
            <person name="Kristiansson E."/>
            <person name="Moore E."/>
        </authorList>
    </citation>
    <scope>NUCLEOTIDE SEQUENCE [LARGE SCALE GENOMIC DNA]</scope>
    <source>
        <strain evidence="2 3">CCUG 54913</strain>
    </source>
</reference>
<evidence type="ECO:0000313" key="2">
    <source>
        <dbReference type="EMBL" id="OOS22626.1"/>
    </source>
</evidence>
<dbReference type="OrthoDB" id="6655985at2"/>
<dbReference type="Gene3D" id="3.30.70.1070">
    <property type="entry name" value="Sporulation related repeat"/>
    <property type="match status" value="1"/>
</dbReference>
<evidence type="ECO:0000256" key="1">
    <source>
        <dbReference type="SAM" id="MobiDB-lite"/>
    </source>
</evidence>
<protein>
    <recommendedName>
        <fullName evidence="4">SPOR domain-containing protein</fullName>
    </recommendedName>
</protein>
<evidence type="ECO:0000313" key="3">
    <source>
        <dbReference type="Proteomes" id="UP000189800"/>
    </source>
</evidence>
<feature type="region of interest" description="Disordered" evidence="1">
    <location>
        <begin position="229"/>
        <end position="328"/>
    </location>
</feature>
<sequence>MSQNQAMSSKYFRRQSKFWLIGAGVTAVAWLLVWLTSSAPAIIKKDKPKEEETQAVALPTRIENFVDLAKEVKPIDFATLVRDMRTYPAEFKDKTYFENIANKYTVEVMDVLENEVIVDYLDGRSDRKQYAYFRYLDANKKPRYVLTYGQFATADEAKAAITTANLGLPESVTPTAVLAKDYLTKIDNYMRADSIADMSSNQPRRINLQATKSEIPVKAATRADQDLVQRSVESAQAREQARLEEERRRARMETARAQLNQQQSAVNEERSYTPLTENPAPQQPEPAPAPAQEAPKPPTVAPAAKPEPKAEPKPAAQGAGGDEAATAQ</sequence>
<proteinExistence type="predicted"/>
<gene>
    <name evidence="2" type="ORF">B0680_09220</name>
</gene>
<accession>A0A1T0CJU9</accession>
<evidence type="ECO:0008006" key="4">
    <source>
        <dbReference type="Google" id="ProtNLM"/>
    </source>
</evidence>
<dbReference type="AlphaFoldDB" id="A0A1T0CJU9"/>
<name>A0A1T0CJU9_9GAMM</name>
<dbReference type="EMBL" id="MUYU01000026">
    <property type="protein sequence ID" value="OOS22626.1"/>
    <property type="molecule type" value="Genomic_DNA"/>
</dbReference>
<dbReference type="InterPro" id="IPR036680">
    <property type="entry name" value="SPOR-like_sf"/>
</dbReference>
<organism evidence="2 3">
    <name type="scientific">Moraxella pluranimalium</name>
    <dbReference type="NCBI Taxonomy" id="470453"/>
    <lineage>
        <taxon>Bacteria</taxon>
        <taxon>Pseudomonadati</taxon>
        <taxon>Pseudomonadota</taxon>
        <taxon>Gammaproteobacteria</taxon>
        <taxon>Moraxellales</taxon>
        <taxon>Moraxellaceae</taxon>
        <taxon>Moraxella</taxon>
    </lineage>
</organism>
<feature type="compositionally biased region" description="Pro residues" evidence="1">
    <location>
        <begin position="281"/>
        <end position="300"/>
    </location>
</feature>
<feature type="compositionally biased region" description="Basic and acidic residues" evidence="1">
    <location>
        <begin position="239"/>
        <end position="254"/>
    </location>
</feature>
<keyword evidence="3" id="KW-1185">Reference proteome</keyword>
<dbReference type="GO" id="GO:0042834">
    <property type="term" value="F:peptidoglycan binding"/>
    <property type="evidence" value="ECO:0007669"/>
    <property type="project" value="InterPro"/>
</dbReference>